<dbReference type="AlphaFoldDB" id="A0A1B3XRD7"/>
<reference evidence="2 3" key="1">
    <citation type="submission" date="2016-08" db="EMBL/GenBank/DDBJ databases">
        <title>Complete genome sequence of Bacillus muralis G25-68, a strain with toxicity to nematodes.</title>
        <authorList>
            <person name="Zheng Z."/>
        </authorList>
    </citation>
    <scope>NUCLEOTIDE SEQUENCE [LARGE SCALE GENOMIC DNA]</scope>
    <source>
        <strain evidence="2 3">G25-68</strain>
    </source>
</reference>
<name>A0A1B3XRD7_9BACI</name>
<gene>
    <name evidence="2" type="ORF">ABE28_015645</name>
</gene>
<keyword evidence="1" id="KW-0472">Membrane</keyword>
<dbReference type="RefSeq" id="WP_064463518.1">
    <property type="nucleotide sequence ID" value="NZ_CP017080.1"/>
</dbReference>
<accession>A0A1B3XRD7</accession>
<keyword evidence="3" id="KW-1185">Reference proteome</keyword>
<dbReference type="Proteomes" id="UP000077926">
    <property type="component" value="Chromosome"/>
</dbReference>
<feature type="transmembrane region" description="Helical" evidence="1">
    <location>
        <begin position="55"/>
        <end position="74"/>
    </location>
</feature>
<evidence type="ECO:0000313" key="3">
    <source>
        <dbReference type="Proteomes" id="UP000077926"/>
    </source>
</evidence>
<sequence>MKFFIQLSAIILLLWTVPGQFHQHTQQLTLEEHTDVHHWDKADKKVPFIPSLNSLQAIIIFLVFEISILSFLYFHSNLRQRYLSPVFFQANYVAAHSDILLKK</sequence>
<protein>
    <submittedName>
        <fullName evidence="2">Uncharacterized protein</fullName>
    </submittedName>
</protein>
<keyword evidence="1" id="KW-0812">Transmembrane</keyword>
<organism evidence="2 3">
    <name type="scientific">Peribacillus muralis</name>
    <dbReference type="NCBI Taxonomy" id="264697"/>
    <lineage>
        <taxon>Bacteria</taxon>
        <taxon>Bacillati</taxon>
        <taxon>Bacillota</taxon>
        <taxon>Bacilli</taxon>
        <taxon>Bacillales</taxon>
        <taxon>Bacillaceae</taxon>
        <taxon>Peribacillus</taxon>
    </lineage>
</organism>
<evidence type="ECO:0000256" key="1">
    <source>
        <dbReference type="SAM" id="Phobius"/>
    </source>
</evidence>
<dbReference type="KEGG" id="bmur:ABE28_015645"/>
<dbReference type="EMBL" id="CP017080">
    <property type="protein sequence ID" value="AOH55795.1"/>
    <property type="molecule type" value="Genomic_DNA"/>
</dbReference>
<dbReference type="OrthoDB" id="2931416at2"/>
<evidence type="ECO:0000313" key="2">
    <source>
        <dbReference type="EMBL" id="AOH55795.1"/>
    </source>
</evidence>
<keyword evidence="1" id="KW-1133">Transmembrane helix</keyword>
<proteinExistence type="predicted"/>